<dbReference type="PANTHER" id="PTHR22839">
    <property type="entry name" value="THO COMPLEX SUBUNIT 3 THO3"/>
    <property type="match status" value="1"/>
</dbReference>
<dbReference type="Proteomes" id="UP000827549">
    <property type="component" value="Chromosome 2"/>
</dbReference>
<feature type="compositionally biased region" description="Pro residues" evidence="4">
    <location>
        <begin position="377"/>
        <end position="405"/>
    </location>
</feature>
<feature type="compositionally biased region" description="Acidic residues" evidence="4">
    <location>
        <begin position="319"/>
        <end position="334"/>
    </location>
</feature>
<dbReference type="RefSeq" id="XP_062625461.1">
    <property type="nucleotide sequence ID" value="XM_062769477.1"/>
</dbReference>
<organism evidence="6 7">
    <name type="scientific">Vanrija pseudolonga</name>
    <dbReference type="NCBI Taxonomy" id="143232"/>
    <lineage>
        <taxon>Eukaryota</taxon>
        <taxon>Fungi</taxon>
        <taxon>Dikarya</taxon>
        <taxon>Basidiomycota</taxon>
        <taxon>Agaricomycotina</taxon>
        <taxon>Tremellomycetes</taxon>
        <taxon>Trichosporonales</taxon>
        <taxon>Trichosporonaceae</taxon>
        <taxon>Vanrija</taxon>
    </lineage>
</organism>
<evidence type="ECO:0000256" key="3">
    <source>
        <dbReference type="ARBA" id="ARBA00046343"/>
    </source>
</evidence>
<feature type="compositionally biased region" description="Acidic residues" evidence="4">
    <location>
        <begin position="293"/>
        <end position="305"/>
    </location>
</feature>
<evidence type="ECO:0000259" key="5">
    <source>
        <dbReference type="Pfam" id="PF12894"/>
    </source>
</evidence>
<accession>A0AAF0Y721</accession>
<dbReference type="InterPro" id="IPR024977">
    <property type="entry name" value="Apc4-like_WD40_dom"/>
</dbReference>
<dbReference type="GeneID" id="87806197"/>
<evidence type="ECO:0000256" key="4">
    <source>
        <dbReference type="SAM" id="MobiDB-lite"/>
    </source>
</evidence>
<name>A0AAF0Y721_9TREE</name>
<evidence type="ECO:0000313" key="7">
    <source>
        <dbReference type="Proteomes" id="UP000827549"/>
    </source>
</evidence>
<dbReference type="GO" id="GO:0000445">
    <property type="term" value="C:THO complex part of transcription export complex"/>
    <property type="evidence" value="ECO:0007669"/>
    <property type="project" value="TreeGrafter"/>
</dbReference>
<dbReference type="InterPro" id="IPR036322">
    <property type="entry name" value="WD40_repeat_dom_sf"/>
</dbReference>
<keyword evidence="2" id="KW-0677">Repeat</keyword>
<feature type="region of interest" description="Disordered" evidence="4">
    <location>
        <begin position="254"/>
        <end position="422"/>
    </location>
</feature>
<dbReference type="Pfam" id="PF00400">
    <property type="entry name" value="WD40"/>
    <property type="match status" value="1"/>
</dbReference>
<evidence type="ECO:0000313" key="6">
    <source>
        <dbReference type="EMBL" id="WOO79429.1"/>
    </source>
</evidence>
<dbReference type="EMBL" id="CP086715">
    <property type="protein sequence ID" value="WOO79429.1"/>
    <property type="molecule type" value="Genomic_DNA"/>
</dbReference>
<reference evidence="6" key="1">
    <citation type="submission" date="2023-10" db="EMBL/GenBank/DDBJ databases">
        <authorList>
            <person name="Noh H."/>
        </authorList>
    </citation>
    <scope>NUCLEOTIDE SEQUENCE</scope>
    <source>
        <strain evidence="6">DUCC4014</strain>
    </source>
</reference>
<dbReference type="GO" id="GO:0006406">
    <property type="term" value="P:mRNA export from nucleus"/>
    <property type="evidence" value="ECO:0007669"/>
    <property type="project" value="InterPro"/>
</dbReference>
<feature type="compositionally biased region" description="Basic and acidic residues" evidence="4">
    <location>
        <begin position="335"/>
        <end position="352"/>
    </location>
</feature>
<dbReference type="PANTHER" id="PTHR22839:SF0">
    <property type="entry name" value="THO COMPLEX SUBUNIT 3"/>
    <property type="match status" value="1"/>
</dbReference>
<feature type="compositionally biased region" description="Basic and acidic residues" evidence="4">
    <location>
        <begin position="282"/>
        <end position="292"/>
    </location>
</feature>
<keyword evidence="7" id="KW-1185">Reference proteome</keyword>
<dbReference type="InterPro" id="IPR001680">
    <property type="entry name" value="WD40_rpt"/>
</dbReference>
<evidence type="ECO:0000256" key="1">
    <source>
        <dbReference type="ARBA" id="ARBA00022574"/>
    </source>
</evidence>
<keyword evidence="1" id="KW-0853">WD repeat</keyword>
<dbReference type="SUPFAM" id="SSF50978">
    <property type="entry name" value="WD40 repeat-like"/>
    <property type="match status" value="1"/>
</dbReference>
<gene>
    <name evidence="6" type="primary">THO3</name>
    <name evidence="6" type="ORF">LOC62_02G002950</name>
</gene>
<dbReference type="SMART" id="SM00320">
    <property type="entry name" value="WD40"/>
    <property type="match status" value="6"/>
</dbReference>
<proteinExistence type="inferred from homology"/>
<dbReference type="AlphaFoldDB" id="A0AAF0Y721"/>
<dbReference type="InterPro" id="IPR040132">
    <property type="entry name" value="Tex1/THOC3"/>
</dbReference>
<comment type="similarity">
    <text evidence="3">Belongs to the THOC3 family.</text>
</comment>
<dbReference type="Gene3D" id="2.130.10.10">
    <property type="entry name" value="YVTN repeat-like/Quinoprotein amine dehydrogenase"/>
    <property type="match status" value="2"/>
</dbReference>
<feature type="compositionally biased region" description="Basic and acidic residues" evidence="4">
    <location>
        <begin position="410"/>
        <end position="422"/>
    </location>
</feature>
<dbReference type="InterPro" id="IPR015943">
    <property type="entry name" value="WD40/YVTN_repeat-like_dom_sf"/>
</dbReference>
<dbReference type="Pfam" id="PF12894">
    <property type="entry name" value="ANAPC4_WD40"/>
    <property type="match status" value="1"/>
</dbReference>
<evidence type="ECO:0000256" key="2">
    <source>
        <dbReference type="ARBA" id="ARBA00022737"/>
    </source>
</evidence>
<sequence>MSASVKAKEKEHPEYYEKGFFRYDVLPQNSFSARGLDAPKFGDRVREVRGSPSLIRALAWNCDGRKVASGSEFGGLRIHDVVPVPRAADGTPTPHAVEVRDRPVLLPSMGKSPHHGHVATLAWSPKDPRILVSGCKSTSGGVVCVWDIGTPSAPVATFKILGDVLHVAFHPSGRQFAAVCPRSTRDEVFFYWLVERDGSEKWEQRIDIVMGGAGIDIGVEEVNALRFWPGGDAVLAVSNDGSLNSWKYPVEERPPLVDERPKKRSRVASPVTRQPSPDTPDPEAKAERATPEDDREGEGEGEGEGEDGRATPAPADAPQEAEGDAAVDPEAAEETEAKGEPTGDADEAKADSADSADTDGDVKMGSASPTKANGTAPPTPADTPAPTAPPTAAPSRQPTPAPATPATPAADDKAVADEKAAKEAAAKAAAAAELERRKHRQLDKGFRQVIHVSSLLALAVDPLGRFFALGGNDARVSLIDTVDWIVQRTFDEPVGAIRQAAFSPDGEFLAVGGDDPNIYVLSVFARTVVKKIPVTPTVNALAWHPTRNVLAWSTNHKPGTTWYYLSQE</sequence>
<feature type="domain" description="Anaphase-promoting complex subunit 4-like WD40" evidence="5">
    <location>
        <begin position="491"/>
        <end position="544"/>
    </location>
</feature>
<protein>
    <submittedName>
        <fullName evidence="6">THO complex subunit 3</fullName>
    </submittedName>
</protein>